<dbReference type="OrthoDB" id="10259112at2759"/>
<dbReference type="PANTHER" id="PTHR12155">
    <property type="entry name" value="SCHLAFEN"/>
    <property type="match status" value="1"/>
</dbReference>
<dbReference type="PANTHER" id="PTHR12155:SF41">
    <property type="entry name" value="SCHLAFEN ALBA-2 DOMAIN-CONTAINING PROTEIN"/>
    <property type="match status" value="1"/>
</dbReference>
<evidence type="ECO:0000259" key="1">
    <source>
        <dbReference type="Pfam" id="PF04326"/>
    </source>
</evidence>
<feature type="domain" description="Schlafen AlbA-2" evidence="1">
    <location>
        <begin position="196"/>
        <end position="322"/>
    </location>
</feature>
<dbReference type="AlphaFoldDB" id="A0A8J4V1Y2"/>
<dbReference type="InterPro" id="IPR029684">
    <property type="entry name" value="Schlafen"/>
</dbReference>
<reference evidence="2" key="1">
    <citation type="submission" date="2020-01" db="EMBL/GenBank/DDBJ databases">
        <title>Development of genomics and gene disruption for Polysphondylium violaceum indicates a role for the polyketide synthase stlB in stalk morphogenesis.</title>
        <authorList>
            <person name="Narita B."/>
            <person name="Kawabe Y."/>
            <person name="Kin K."/>
            <person name="Saito T."/>
            <person name="Gibbs R."/>
            <person name="Kuspa A."/>
            <person name="Muzny D."/>
            <person name="Queller D."/>
            <person name="Richards S."/>
            <person name="Strassman J."/>
            <person name="Sucgang R."/>
            <person name="Worley K."/>
            <person name="Schaap P."/>
        </authorList>
    </citation>
    <scope>NUCLEOTIDE SEQUENCE</scope>
    <source>
        <strain evidence="2">QSvi11</strain>
    </source>
</reference>
<dbReference type="Proteomes" id="UP000695562">
    <property type="component" value="Unassembled WGS sequence"/>
</dbReference>
<dbReference type="EMBL" id="AJWJ01000432">
    <property type="protein sequence ID" value="KAF2070922.1"/>
    <property type="molecule type" value="Genomic_DNA"/>
</dbReference>
<dbReference type="InterPro" id="IPR007421">
    <property type="entry name" value="Schlafen_AlbA_2_dom"/>
</dbReference>
<gene>
    <name evidence="2" type="ORF">CYY_007766</name>
</gene>
<evidence type="ECO:0000313" key="2">
    <source>
        <dbReference type="EMBL" id="KAF2070922.1"/>
    </source>
</evidence>
<dbReference type="Pfam" id="PF04326">
    <property type="entry name" value="SLFN_AlbA_2"/>
    <property type="match status" value="1"/>
</dbReference>
<sequence length="397" mass="45131">MISNNELELLSQKCAQELNGYLKVLLSAVPQAVQHDDQTKRAEGKHILRYREGKEDKTIESDSTHHQKFSKINALEKYLDLYKIAYEKKDLSEFKKGNLSIPSYLNNVLQVLGVSPIPSLTPIDNTHYSITIKEGLLPCGTCYTAKTLITNKVMNHNEICLDLLRQLAIKYPLAYENLLVLDPNEFLFGLAYNKMEGDRIEFKGPESDNMPMSIKTLKNNFGKYLKTVCAFLNTNGGSLYIGIIDKSRKIVGVEITETQLDELQQYLVLKLKEDISPSYSLKFYSLKFHKIKNRDDTYVIEILVLKCDNGECKNKKHYYIRGSGVTLEVGASDSPSISTTAPQLNLSPKDIITKLLIENNLLQNQLLGNLEFFYTNNLKENQMVQTILASQLYHQGK</sequence>
<dbReference type="Gene3D" id="3.30.950.30">
    <property type="entry name" value="Schlafen, AAA domain"/>
    <property type="match status" value="1"/>
</dbReference>
<protein>
    <recommendedName>
        <fullName evidence="1">Schlafen AlbA-2 domain-containing protein</fullName>
    </recommendedName>
</protein>
<organism evidence="2 3">
    <name type="scientific">Polysphondylium violaceum</name>
    <dbReference type="NCBI Taxonomy" id="133409"/>
    <lineage>
        <taxon>Eukaryota</taxon>
        <taxon>Amoebozoa</taxon>
        <taxon>Evosea</taxon>
        <taxon>Eumycetozoa</taxon>
        <taxon>Dictyostelia</taxon>
        <taxon>Dictyosteliales</taxon>
        <taxon>Dictyosteliaceae</taxon>
        <taxon>Polysphondylium</taxon>
    </lineage>
</organism>
<evidence type="ECO:0000313" key="3">
    <source>
        <dbReference type="Proteomes" id="UP000695562"/>
    </source>
</evidence>
<accession>A0A8J4V1Y2</accession>
<keyword evidence="3" id="KW-1185">Reference proteome</keyword>
<name>A0A8J4V1Y2_9MYCE</name>
<dbReference type="InterPro" id="IPR038461">
    <property type="entry name" value="Schlafen_AlbA_2_dom_sf"/>
</dbReference>
<comment type="caution">
    <text evidence="2">The sequence shown here is derived from an EMBL/GenBank/DDBJ whole genome shotgun (WGS) entry which is preliminary data.</text>
</comment>
<proteinExistence type="predicted"/>